<evidence type="ECO:0000256" key="1">
    <source>
        <dbReference type="SAM" id="Phobius"/>
    </source>
</evidence>
<keyword evidence="1" id="KW-0812">Transmembrane</keyword>
<dbReference type="Proteomes" id="UP001341820">
    <property type="component" value="Unassembled WGS sequence"/>
</dbReference>
<name>A0ABU6NIH7_9BACI</name>
<evidence type="ECO:0000313" key="3">
    <source>
        <dbReference type="Proteomes" id="UP001341820"/>
    </source>
</evidence>
<reference evidence="2 3" key="1">
    <citation type="submission" date="2023-03" db="EMBL/GenBank/DDBJ databases">
        <title>Bacillus Genome Sequencing.</title>
        <authorList>
            <person name="Dunlap C."/>
        </authorList>
    </citation>
    <scope>NUCLEOTIDE SEQUENCE [LARGE SCALE GENOMIC DNA]</scope>
    <source>
        <strain evidence="2 3">B-4107</strain>
    </source>
</reference>
<feature type="transmembrane region" description="Helical" evidence="1">
    <location>
        <begin position="30"/>
        <end position="48"/>
    </location>
</feature>
<gene>
    <name evidence="2" type="ORF">P5F74_07750</name>
</gene>
<dbReference type="RefSeq" id="WP_035392988.1">
    <property type="nucleotide sequence ID" value="NZ_JAROAS010000011.1"/>
</dbReference>
<dbReference type="EMBL" id="JAROAS010000011">
    <property type="protein sequence ID" value="MED4128023.1"/>
    <property type="molecule type" value="Genomic_DNA"/>
</dbReference>
<comment type="caution">
    <text evidence="2">The sequence shown here is derived from an EMBL/GenBank/DDBJ whole genome shotgun (WGS) entry which is preliminary data.</text>
</comment>
<organism evidence="2 3">
    <name type="scientific">Shouchella miscanthi</name>
    <dbReference type="NCBI Taxonomy" id="2598861"/>
    <lineage>
        <taxon>Bacteria</taxon>
        <taxon>Bacillati</taxon>
        <taxon>Bacillota</taxon>
        <taxon>Bacilli</taxon>
        <taxon>Bacillales</taxon>
        <taxon>Bacillaceae</taxon>
        <taxon>Shouchella</taxon>
    </lineage>
</organism>
<keyword evidence="1" id="KW-1133">Transmembrane helix</keyword>
<proteinExistence type="predicted"/>
<protein>
    <submittedName>
        <fullName evidence="2">Uncharacterized protein</fullName>
    </submittedName>
</protein>
<evidence type="ECO:0000313" key="2">
    <source>
        <dbReference type="EMBL" id="MED4128023.1"/>
    </source>
</evidence>
<feature type="transmembrane region" description="Helical" evidence="1">
    <location>
        <begin position="6"/>
        <end position="23"/>
    </location>
</feature>
<keyword evidence="3" id="KW-1185">Reference proteome</keyword>
<feature type="transmembrane region" description="Helical" evidence="1">
    <location>
        <begin position="60"/>
        <end position="82"/>
    </location>
</feature>
<accession>A0ABU6NIH7</accession>
<sequence>MESLFSTILIGLFLLSPILLLYLGKKKTACVHILVFLPFLYFWTKVMAHIGERAIVNAETIIWTSLLYLLSGFAIMAIYLLVKKWTTSTHYFF</sequence>
<keyword evidence="1" id="KW-0472">Membrane</keyword>